<protein>
    <submittedName>
        <fullName evidence="2">Uncharacterized protein</fullName>
    </submittedName>
</protein>
<dbReference type="Proteomes" id="UP000603865">
    <property type="component" value="Unassembled WGS sequence"/>
</dbReference>
<dbReference type="AlphaFoldDB" id="A0A918F8K0"/>
<sequence>MFTVKNPGVTNAATIQQTGTKIYWRDTIHTAGENPLDLGIVVITNRAKAQTTFDVLGNREGVDVMAKRIIKGASETITFYSKHNIDPDILALHSGSAAVVGDGSTGIDGVIGLIDTASPNTGMLVFVGQSPDDSALVQVTWFPFAQLNGNATATEDVLVYPQFEATNLAWADAFKDGVDPTLQDYVTKTNAVKILLLVPKAKLDDVLNAIFGTGTSSAPAFQVSHTYVLNDVVEPTTPNGHTYKVTTAGTTGSSEPSWATGANSTTTSGTVTFTRL</sequence>
<comment type="caution">
    <text evidence="2">The sequence shown here is derived from an EMBL/GenBank/DDBJ whole genome shotgun (WGS) entry which is preliminary data.</text>
</comment>
<dbReference type="EMBL" id="BMQL01000013">
    <property type="protein sequence ID" value="GGR11401.1"/>
    <property type="molecule type" value="Genomic_DNA"/>
</dbReference>
<gene>
    <name evidence="2" type="ORF">GCM10008957_25210</name>
</gene>
<dbReference type="RefSeq" id="WP_189090867.1">
    <property type="nucleotide sequence ID" value="NZ_BMQL01000013.1"/>
</dbReference>
<evidence type="ECO:0000313" key="3">
    <source>
        <dbReference type="Proteomes" id="UP000603865"/>
    </source>
</evidence>
<feature type="region of interest" description="Disordered" evidence="1">
    <location>
        <begin position="247"/>
        <end position="268"/>
    </location>
</feature>
<accession>A0A918F8K0</accession>
<feature type="compositionally biased region" description="Low complexity" evidence="1">
    <location>
        <begin position="259"/>
        <end position="268"/>
    </location>
</feature>
<evidence type="ECO:0000256" key="1">
    <source>
        <dbReference type="SAM" id="MobiDB-lite"/>
    </source>
</evidence>
<name>A0A918F8K0_9DEIO</name>
<feature type="compositionally biased region" description="Polar residues" evidence="1">
    <location>
        <begin position="247"/>
        <end position="257"/>
    </location>
</feature>
<proteinExistence type="predicted"/>
<organism evidence="2 3">
    <name type="scientific">Deinococcus ruber</name>
    <dbReference type="NCBI Taxonomy" id="1848197"/>
    <lineage>
        <taxon>Bacteria</taxon>
        <taxon>Thermotogati</taxon>
        <taxon>Deinococcota</taxon>
        <taxon>Deinococci</taxon>
        <taxon>Deinococcales</taxon>
        <taxon>Deinococcaceae</taxon>
        <taxon>Deinococcus</taxon>
    </lineage>
</organism>
<reference evidence="2" key="1">
    <citation type="journal article" date="2014" name="Int. J. Syst. Evol. Microbiol.">
        <title>Complete genome sequence of Corynebacterium casei LMG S-19264T (=DSM 44701T), isolated from a smear-ripened cheese.</title>
        <authorList>
            <consortium name="US DOE Joint Genome Institute (JGI-PGF)"/>
            <person name="Walter F."/>
            <person name="Albersmeier A."/>
            <person name="Kalinowski J."/>
            <person name="Ruckert C."/>
        </authorList>
    </citation>
    <scope>NUCLEOTIDE SEQUENCE</scope>
    <source>
        <strain evidence="2">JCM 31311</strain>
    </source>
</reference>
<reference evidence="2" key="2">
    <citation type="submission" date="2020-09" db="EMBL/GenBank/DDBJ databases">
        <authorList>
            <person name="Sun Q."/>
            <person name="Ohkuma M."/>
        </authorList>
    </citation>
    <scope>NUCLEOTIDE SEQUENCE</scope>
    <source>
        <strain evidence="2">JCM 31311</strain>
    </source>
</reference>
<keyword evidence="3" id="KW-1185">Reference proteome</keyword>
<evidence type="ECO:0000313" key="2">
    <source>
        <dbReference type="EMBL" id="GGR11401.1"/>
    </source>
</evidence>